<dbReference type="CDD" id="cd03025">
    <property type="entry name" value="DsbA_FrnE_like"/>
    <property type="match status" value="1"/>
</dbReference>
<comment type="caution">
    <text evidence="2">The sequence shown here is derived from an EMBL/GenBank/DDBJ whole genome shotgun (WGS) entry which is preliminary data.</text>
</comment>
<dbReference type="InterPro" id="IPR036249">
    <property type="entry name" value="Thioredoxin-like_sf"/>
</dbReference>
<protein>
    <recommendedName>
        <fullName evidence="1">DSBA-like thioredoxin domain-containing protein</fullName>
    </recommendedName>
</protein>
<dbReference type="Gene3D" id="3.40.30.10">
    <property type="entry name" value="Glutaredoxin"/>
    <property type="match status" value="1"/>
</dbReference>
<dbReference type="Pfam" id="PF01323">
    <property type="entry name" value="DSBA"/>
    <property type="match status" value="1"/>
</dbReference>
<dbReference type="Proteomes" id="UP000280434">
    <property type="component" value="Unassembled WGS sequence"/>
</dbReference>
<name>A0A494XSK2_9BURK</name>
<accession>A0A494XSK2</accession>
<evidence type="ECO:0000313" key="2">
    <source>
        <dbReference type="EMBL" id="RKP50523.1"/>
    </source>
</evidence>
<evidence type="ECO:0000259" key="1">
    <source>
        <dbReference type="Pfam" id="PF01323"/>
    </source>
</evidence>
<proteinExistence type="predicted"/>
<feature type="domain" description="DSBA-like thioredoxin" evidence="1">
    <location>
        <begin position="9"/>
        <end position="201"/>
    </location>
</feature>
<organism evidence="2 3">
    <name type="scientific">Trinickia fusca</name>
    <dbReference type="NCBI Taxonomy" id="2419777"/>
    <lineage>
        <taxon>Bacteria</taxon>
        <taxon>Pseudomonadati</taxon>
        <taxon>Pseudomonadota</taxon>
        <taxon>Betaproteobacteria</taxon>
        <taxon>Burkholderiales</taxon>
        <taxon>Burkholderiaceae</taxon>
        <taxon>Trinickia</taxon>
    </lineage>
</organism>
<dbReference type="EMBL" id="RBZV01000002">
    <property type="protein sequence ID" value="RKP50523.1"/>
    <property type="molecule type" value="Genomic_DNA"/>
</dbReference>
<dbReference type="PANTHER" id="PTHR13887:SF51">
    <property type="entry name" value="DSBA FAMILY PROTEIN"/>
    <property type="match status" value="1"/>
</dbReference>
<dbReference type="OrthoDB" id="9813770at2"/>
<reference evidence="2 3" key="1">
    <citation type="submission" date="2018-10" db="EMBL/GenBank/DDBJ databases">
        <title>Paraburkholderia sp. 7MK8-2, isolated from soil.</title>
        <authorList>
            <person name="Gao Z.-H."/>
            <person name="Qiu L.-H."/>
        </authorList>
    </citation>
    <scope>NUCLEOTIDE SEQUENCE [LARGE SCALE GENOMIC DNA]</scope>
    <source>
        <strain evidence="2 3">7MK8-2</strain>
    </source>
</reference>
<sequence length="222" mass="24164">MSIASDLRIRYVFDPLCGWCYAASPAIAGLAERYGLALDMLPWGLFADDEPMRLSPTLAHHFWSNDERIARLTGLPFSQAYRDDVLGAHGSAVDSLPATRALTLVRETAPAREFAYLHQLQRARYVDGRDITRADVLADLAASLDIDAPEFATRVAHGRTLDNTTAARIGEARTLMTRIASNGVPALVVSIGRNEHVVHGAPLYRGAEILLSAVDSLVSNNI</sequence>
<dbReference type="RefSeq" id="WP_121276366.1">
    <property type="nucleotide sequence ID" value="NZ_RBZV01000002.1"/>
</dbReference>
<keyword evidence="3" id="KW-1185">Reference proteome</keyword>
<dbReference type="GO" id="GO:0016491">
    <property type="term" value="F:oxidoreductase activity"/>
    <property type="evidence" value="ECO:0007669"/>
    <property type="project" value="InterPro"/>
</dbReference>
<dbReference type="AlphaFoldDB" id="A0A494XSK2"/>
<gene>
    <name evidence="2" type="ORF">D7S89_05300</name>
</gene>
<evidence type="ECO:0000313" key="3">
    <source>
        <dbReference type="Proteomes" id="UP000280434"/>
    </source>
</evidence>
<dbReference type="SUPFAM" id="SSF52833">
    <property type="entry name" value="Thioredoxin-like"/>
    <property type="match status" value="1"/>
</dbReference>
<dbReference type="PANTHER" id="PTHR13887">
    <property type="entry name" value="GLUTATHIONE S-TRANSFERASE KAPPA"/>
    <property type="match status" value="1"/>
</dbReference>
<dbReference type="InterPro" id="IPR001853">
    <property type="entry name" value="DSBA-like_thioredoxin_dom"/>
</dbReference>